<protein>
    <recommendedName>
        <fullName evidence="3">Hydrolase</fullName>
    </recommendedName>
</protein>
<dbReference type="SUPFAM" id="SSF56784">
    <property type="entry name" value="HAD-like"/>
    <property type="match status" value="1"/>
</dbReference>
<evidence type="ECO:0000313" key="2">
    <source>
        <dbReference type="Proteomes" id="UP000283341"/>
    </source>
</evidence>
<accession>A0A412IFT2</accession>
<dbReference type="Proteomes" id="UP000283341">
    <property type="component" value="Unassembled WGS sequence"/>
</dbReference>
<gene>
    <name evidence="1" type="ORF">DWX97_14365</name>
</gene>
<dbReference type="RefSeq" id="WP_118402858.1">
    <property type="nucleotide sequence ID" value="NZ_QRVJ01000012.1"/>
</dbReference>
<dbReference type="InterPro" id="IPR016769">
    <property type="entry name" value="Phage_SP01_Orf1"/>
</dbReference>
<dbReference type="EMBL" id="QRVJ01000012">
    <property type="protein sequence ID" value="RGS35848.1"/>
    <property type="molecule type" value="Genomic_DNA"/>
</dbReference>
<evidence type="ECO:0008006" key="3">
    <source>
        <dbReference type="Google" id="ProtNLM"/>
    </source>
</evidence>
<reference evidence="1 2" key="1">
    <citation type="submission" date="2018-08" db="EMBL/GenBank/DDBJ databases">
        <title>A genome reference for cultivated species of the human gut microbiota.</title>
        <authorList>
            <person name="Zou Y."/>
            <person name="Xue W."/>
            <person name="Luo G."/>
        </authorList>
    </citation>
    <scope>NUCLEOTIDE SEQUENCE [LARGE SCALE GENOMIC DNA]</scope>
    <source>
        <strain evidence="1 2">AF22-3AC</strain>
    </source>
</reference>
<comment type="caution">
    <text evidence="1">The sequence shown here is derived from an EMBL/GenBank/DDBJ whole genome shotgun (WGS) entry which is preliminary data.</text>
</comment>
<dbReference type="InterPro" id="IPR023214">
    <property type="entry name" value="HAD_sf"/>
</dbReference>
<dbReference type="Gene3D" id="3.40.50.1000">
    <property type="entry name" value="HAD superfamily/HAD-like"/>
    <property type="match status" value="1"/>
</dbReference>
<name>A0A412IFT2_9BACE</name>
<dbReference type="PIRSF" id="PIRSF020079">
    <property type="entry name" value="UCP020079"/>
    <property type="match status" value="1"/>
</dbReference>
<dbReference type="InterPro" id="IPR036412">
    <property type="entry name" value="HAD-like_sf"/>
</dbReference>
<evidence type="ECO:0000313" key="1">
    <source>
        <dbReference type="EMBL" id="RGS35848.1"/>
    </source>
</evidence>
<sequence length="129" mass="14811">MIIAVDFDGTIARSDYPVILGEQPYAGEVLRQLHEDGHYIIIWTCRSGKPLLDAVNWLLERGIPFDRVNDHNPENVAQYGEGGKKIYAHVYIDDKNVGGFPGWRECLEVIRCQDAEYQLLKMTYHEAYP</sequence>
<proteinExistence type="predicted"/>
<organism evidence="1 2">
    <name type="scientific">Bacteroides cellulosilyticus</name>
    <dbReference type="NCBI Taxonomy" id="246787"/>
    <lineage>
        <taxon>Bacteria</taxon>
        <taxon>Pseudomonadati</taxon>
        <taxon>Bacteroidota</taxon>
        <taxon>Bacteroidia</taxon>
        <taxon>Bacteroidales</taxon>
        <taxon>Bacteroidaceae</taxon>
        <taxon>Bacteroides</taxon>
    </lineage>
</organism>
<dbReference type="AlphaFoldDB" id="A0A412IFT2"/>